<evidence type="ECO:0000313" key="2">
    <source>
        <dbReference type="EMBL" id="OCF35493.1"/>
    </source>
</evidence>
<dbReference type="AlphaFoldDB" id="A0A1B9GWU5"/>
<keyword evidence="3" id="KW-1185">Reference proteome</keyword>
<dbReference type="Pfam" id="PF00106">
    <property type="entry name" value="adh_short"/>
    <property type="match status" value="1"/>
</dbReference>
<dbReference type="OrthoDB" id="191139at2759"/>
<dbReference type="Gene3D" id="3.40.50.720">
    <property type="entry name" value="NAD(P)-binding Rossmann-like Domain"/>
    <property type="match status" value="1"/>
</dbReference>
<dbReference type="SUPFAM" id="SSF51735">
    <property type="entry name" value="NAD(P)-binding Rossmann-fold domains"/>
    <property type="match status" value="1"/>
</dbReference>
<dbReference type="PANTHER" id="PTHR43157:SF31">
    <property type="entry name" value="PHOSPHATIDYLINOSITOL-GLYCAN BIOSYNTHESIS CLASS F PROTEIN"/>
    <property type="match status" value="1"/>
</dbReference>
<accession>A0A1B9GWU5</accession>
<reference evidence="3" key="2">
    <citation type="submission" date="2013-12" db="EMBL/GenBank/DDBJ databases">
        <title>Evolution of pathogenesis and genome organization in the Tremellales.</title>
        <authorList>
            <person name="Cuomo C."/>
            <person name="Litvintseva A."/>
            <person name="Heitman J."/>
            <person name="Chen Y."/>
            <person name="Sun S."/>
            <person name="Springer D."/>
            <person name="Dromer F."/>
            <person name="Young S."/>
            <person name="Zeng Q."/>
            <person name="Chapman S."/>
            <person name="Gujja S."/>
            <person name="Saif S."/>
            <person name="Birren B."/>
        </authorList>
    </citation>
    <scope>NUCLEOTIDE SEQUENCE [LARGE SCALE GENOMIC DNA]</scope>
    <source>
        <strain evidence="3">BCC8398</strain>
    </source>
</reference>
<name>A0A1B9GWU5_9TREE</name>
<gene>
    <name evidence="2" type="ORF">I316_02545</name>
</gene>
<evidence type="ECO:0000313" key="3">
    <source>
        <dbReference type="Proteomes" id="UP000092666"/>
    </source>
</evidence>
<dbReference type="Proteomes" id="UP000092666">
    <property type="component" value="Unassembled WGS sequence"/>
</dbReference>
<reference evidence="2 3" key="1">
    <citation type="submission" date="2013-07" db="EMBL/GenBank/DDBJ databases">
        <title>The Genome Sequence of Cryptococcus heveanensis BCC8398.</title>
        <authorList>
            <consortium name="The Broad Institute Genome Sequencing Platform"/>
            <person name="Cuomo C."/>
            <person name="Litvintseva A."/>
            <person name="Chen Y."/>
            <person name="Heitman J."/>
            <person name="Sun S."/>
            <person name="Springer D."/>
            <person name="Dromer F."/>
            <person name="Young S.K."/>
            <person name="Zeng Q."/>
            <person name="Gargeya S."/>
            <person name="Fitzgerald M."/>
            <person name="Abouelleil A."/>
            <person name="Alvarado L."/>
            <person name="Berlin A.M."/>
            <person name="Chapman S.B."/>
            <person name="Dewar J."/>
            <person name="Goldberg J."/>
            <person name="Griggs A."/>
            <person name="Gujja S."/>
            <person name="Hansen M."/>
            <person name="Howarth C."/>
            <person name="Imamovic A."/>
            <person name="Larimer J."/>
            <person name="McCowan C."/>
            <person name="Murphy C."/>
            <person name="Pearson M."/>
            <person name="Priest M."/>
            <person name="Roberts A."/>
            <person name="Saif S."/>
            <person name="Shea T."/>
            <person name="Sykes S."/>
            <person name="Wortman J."/>
            <person name="Nusbaum C."/>
            <person name="Birren B."/>
        </authorList>
    </citation>
    <scope>NUCLEOTIDE SEQUENCE [LARGE SCALE GENOMIC DNA]</scope>
    <source>
        <strain evidence="2 3">BCC8398</strain>
    </source>
</reference>
<dbReference type="PANTHER" id="PTHR43157">
    <property type="entry name" value="PHOSPHATIDYLINOSITOL-GLYCAN BIOSYNTHESIS CLASS F PROTEIN-RELATED"/>
    <property type="match status" value="1"/>
</dbReference>
<dbReference type="PRINTS" id="PR00081">
    <property type="entry name" value="GDHRDH"/>
</dbReference>
<sequence>MVAPAGLFSNRYRVEDMPDLTGKVAIVSGGSRGIGEALVGDLVQKGCEVHILSATKQHADEAVEHIAEHTPAARQLIKFHQVDLHTLSDTVSATRKLAGELERLDLLFLIAGIGVAPFKLTDDGVGNHFAVNNLSQMILVDGLLDLMLKTAEGKQSSSDEEEKFSTRIVSESSELHRASPMEIKAESLEEMSHEMDATKLYGRSKLFNILYIRQLAKAHLPALTSSSPILAMSTHPGAVATEQEHGATEAYGPIGKVLELGSKVLFMSREQGAESALWAGVGQSAVKRREEVQGGYFSEADGKVGTESSQGQDEELAKKLWDLMSKVIKDKAGYELKH</sequence>
<organism evidence="2 3">
    <name type="scientific">Kwoniella heveanensis BCC8398</name>
    <dbReference type="NCBI Taxonomy" id="1296120"/>
    <lineage>
        <taxon>Eukaryota</taxon>
        <taxon>Fungi</taxon>
        <taxon>Dikarya</taxon>
        <taxon>Basidiomycota</taxon>
        <taxon>Agaricomycotina</taxon>
        <taxon>Tremellomycetes</taxon>
        <taxon>Tremellales</taxon>
        <taxon>Cryptococcaceae</taxon>
        <taxon>Kwoniella</taxon>
    </lineage>
</organism>
<proteinExistence type="predicted"/>
<dbReference type="InterPro" id="IPR036291">
    <property type="entry name" value="NAD(P)-bd_dom_sf"/>
</dbReference>
<keyword evidence="1" id="KW-0560">Oxidoreductase</keyword>
<evidence type="ECO:0008006" key="4">
    <source>
        <dbReference type="Google" id="ProtNLM"/>
    </source>
</evidence>
<dbReference type="InterPro" id="IPR002347">
    <property type="entry name" value="SDR_fam"/>
</dbReference>
<dbReference type="GO" id="GO:0016491">
    <property type="term" value="F:oxidoreductase activity"/>
    <property type="evidence" value="ECO:0007669"/>
    <property type="project" value="UniProtKB-KW"/>
</dbReference>
<dbReference type="EMBL" id="KI669498">
    <property type="protein sequence ID" value="OCF35493.1"/>
    <property type="molecule type" value="Genomic_DNA"/>
</dbReference>
<dbReference type="STRING" id="1296120.A0A1B9GWU5"/>
<evidence type="ECO:0000256" key="1">
    <source>
        <dbReference type="ARBA" id="ARBA00023002"/>
    </source>
</evidence>
<protein>
    <recommendedName>
        <fullName evidence="4">NAD(P)-binding protein</fullName>
    </recommendedName>
</protein>